<reference evidence="2 3" key="1">
    <citation type="journal article" date="2019" name="Nat. Ecol. Evol.">
        <title>Megaphylogeny resolves global patterns of mushroom evolution.</title>
        <authorList>
            <person name="Varga T."/>
            <person name="Krizsan K."/>
            <person name="Foldi C."/>
            <person name="Dima B."/>
            <person name="Sanchez-Garcia M."/>
            <person name="Sanchez-Ramirez S."/>
            <person name="Szollosi G.J."/>
            <person name="Szarkandi J.G."/>
            <person name="Papp V."/>
            <person name="Albert L."/>
            <person name="Andreopoulos W."/>
            <person name="Angelini C."/>
            <person name="Antonin V."/>
            <person name="Barry K.W."/>
            <person name="Bougher N.L."/>
            <person name="Buchanan P."/>
            <person name="Buyck B."/>
            <person name="Bense V."/>
            <person name="Catcheside P."/>
            <person name="Chovatia M."/>
            <person name="Cooper J."/>
            <person name="Damon W."/>
            <person name="Desjardin D."/>
            <person name="Finy P."/>
            <person name="Geml J."/>
            <person name="Haridas S."/>
            <person name="Hughes K."/>
            <person name="Justo A."/>
            <person name="Karasinski D."/>
            <person name="Kautmanova I."/>
            <person name="Kiss B."/>
            <person name="Kocsube S."/>
            <person name="Kotiranta H."/>
            <person name="LaButti K.M."/>
            <person name="Lechner B.E."/>
            <person name="Liimatainen K."/>
            <person name="Lipzen A."/>
            <person name="Lukacs Z."/>
            <person name="Mihaltcheva S."/>
            <person name="Morgado L.N."/>
            <person name="Niskanen T."/>
            <person name="Noordeloos M.E."/>
            <person name="Ohm R.A."/>
            <person name="Ortiz-Santana B."/>
            <person name="Ovrebo C."/>
            <person name="Racz N."/>
            <person name="Riley R."/>
            <person name="Savchenko A."/>
            <person name="Shiryaev A."/>
            <person name="Soop K."/>
            <person name="Spirin V."/>
            <person name="Szebenyi C."/>
            <person name="Tomsovsky M."/>
            <person name="Tulloss R.E."/>
            <person name="Uehling J."/>
            <person name="Grigoriev I.V."/>
            <person name="Vagvolgyi C."/>
            <person name="Papp T."/>
            <person name="Martin F.M."/>
            <person name="Miettinen O."/>
            <person name="Hibbett D.S."/>
            <person name="Nagy L.G."/>
        </authorList>
    </citation>
    <scope>NUCLEOTIDE SEQUENCE [LARGE SCALE GENOMIC DNA]</scope>
    <source>
        <strain evidence="2 3">OMC1185</strain>
    </source>
</reference>
<dbReference type="Proteomes" id="UP000305948">
    <property type="component" value="Unassembled WGS sequence"/>
</dbReference>
<keyword evidence="3" id="KW-1185">Reference proteome</keyword>
<name>A0A5C3MUS2_9AGAM</name>
<dbReference type="EMBL" id="ML213516">
    <property type="protein sequence ID" value="TFK49229.1"/>
    <property type="molecule type" value="Genomic_DNA"/>
</dbReference>
<dbReference type="AlphaFoldDB" id="A0A5C3MUS2"/>
<protein>
    <submittedName>
        <fullName evidence="2">Uncharacterized protein</fullName>
    </submittedName>
</protein>
<evidence type="ECO:0000313" key="3">
    <source>
        <dbReference type="Proteomes" id="UP000305948"/>
    </source>
</evidence>
<evidence type="ECO:0000256" key="1">
    <source>
        <dbReference type="SAM" id="MobiDB-lite"/>
    </source>
</evidence>
<proteinExistence type="predicted"/>
<feature type="region of interest" description="Disordered" evidence="1">
    <location>
        <begin position="93"/>
        <end position="114"/>
    </location>
</feature>
<sequence>MHGCSIRVFAACRYLHERSPVYETAATRLCMPCSLSSYFAQHPFTPQLYSRCYGIPLVHLLLEGWHSFMWWKSSMSAHSHQTYCLLINISPTTSSATRGSRPSWTSPASSHANGSSKAIHLASAGTRNADDPNLPLLCSLREEPLGCVPRDFRT</sequence>
<evidence type="ECO:0000313" key="2">
    <source>
        <dbReference type="EMBL" id="TFK49229.1"/>
    </source>
</evidence>
<organism evidence="2 3">
    <name type="scientific">Heliocybe sulcata</name>
    <dbReference type="NCBI Taxonomy" id="5364"/>
    <lineage>
        <taxon>Eukaryota</taxon>
        <taxon>Fungi</taxon>
        <taxon>Dikarya</taxon>
        <taxon>Basidiomycota</taxon>
        <taxon>Agaricomycotina</taxon>
        <taxon>Agaricomycetes</taxon>
        <taxon>Gloeophyllales</taxon>
        <taxon>Gloeophyllaceae</taxon>
        <taxon>Heliocybe</taxon>
    </lineage>
</organism>
<accession>A0A5C3MUS2</accession>
<gene>
    <name evidence="2" type="ORF">OE88DRAFT_399634</name>
</gene>